<dbReference type="RefSeq" id="WP_080621737.1">
    <property type="nucleotide sequence ID" value="NZ_CAWMZI010000001.1"/>
</dbReference>
<evidence type="ECO:0000256" key="1">
    <source>
        <dbReference type="SAM" id="Phobius"/>
    </source>
</evidence>
<accession>A0A1V0GTE5</accession>
<dbReference type="KEGG" id="pye:A6J80_12695"/>
<keyword evidence="1" id="KW-0472">Membrane</keyword>
<dbReference type="Proteomes" id="UP000191257">
    <property type="component" value="Chromosome"/>
</dbReference>
<dbReference type="AlphaFoldDB" id="A0A1V0GTE5"/>
<feature type="transmembrane region" description="Helical" evidence="1">
    <location>
        <begin position="30"/>
        <end position="47"/>
    </location>
</feature>
<reference evidence="2" key="1">
    <citation type="submission" date="2017-12" db="EMBL/GenBank/DDBJ databases">
        <title>FDA dAtabase for Regulatory Grade micrObial Sequences (FDA-ARGOS): Supporting development and validation of Infectious Disease Dx tests.</title>
        <authorList>
            <person name="Campos J."/>
            <person name="Goldberg B."/>
            <person name="Tallon L."/>
            <person name="Sadzewicz L."/>
            <person name="Sengamalay N."/>
            <person name="Ott S."/>
            <person name="Godinez A."/>
            <person name="Nagaraj S."/>
            <person name="Vyas G."/>
            <person name="Aluvathingal J."/>
            <person name="Nadendla S."/>
            <person name="Geyer C."/>
            <person name="Nandy P."/>
            <person name="Hobson J."/>
            <person name="Sichtig H."/>
        </authorList>
    </citation>
    <scope>NUCLEOTIDE SEQUENCE</scope>
    <source>
        <strain evidence="2">FDAARGOS_252</strain>
    </source>
</reference>
<proteinExistence type="predicted"/>
<dbReference type="STRING" id="147645.A6J80_12695"/>
<organism evidence="2 3">
    <name type="scientific">Paracoccus yeei</name>
    <dbReference type="NCBI Taxonomy" id="147645"/>
    <lineage>
        <taxon>Bacteria</taxon>
        <taxon>Pseudomonadati</taxon>
        <taxon>Pseudomonadota</taxon>
        <taxon>Alphaproteobacteria</taxon>
        <taxon>Rhodobacterales</taxon>
        <taxon>Paracoccaceae</taxon>
        <taxon>Paracoccus</taxon>
    </lineage>
</organism>
<keyword evidence="3" id="KW-1185">Reference proteome</keyword>
<evidence type="ECO:0000313" key="3">
    <source>
        <dbReference type="Proteomes" id="UP000191257"/>
    </source>
</evidence>
<evidence type="ECO:0000313" key="2">
    <source>
        <dbReference type="EMBL" id="ARC37117.1"/>
    </source>
</evidence>
<feature type="transmembrane region" description="Helical" evidence="1">
    <location>
        <begin position="56"/>
        <end position="74"/>
    </location>
</feature>
<keyword evidence="1" id="KW-1133">Transmembrane helix</keyword>
<sequence>MRNALFALGFLLMLAGPLLQGLAGSDNPNAYVFAPVMLAGLIPLLAGRNLSPEPRLMVGALLVCGALCLGAWYLGGLLPPRPLHAVLPVGCAILGALVSTGANLLGRRA</sequence>
<dbReference type="eggNOG" id="ENOG50314BV">
    <property type="taxonomic scope" value="Bacteria"/>
</dbReference>
<keyword evidence="1" id="KW-0812">Transmembrane</keyword>
<protein>
    <submittedName>
        <fullName evidence="2">Uncharacterized protein</fullName>
    </submittedName>
</protein>
<name>A0A1V0GTE5_9RHOB</name>
<dbReference type="EMBL" id="CP020442">
    <property type="protein sequence ID" value="ARC37117.1"/>
    <property type="molecule type" value="Genomic_DNA"/>
</dbReference>
<feature type="transmembrane region" description="Helical" evidence="1">
    <location>
        <begin position="86"/>
        <end position="106"/>
    </location>
</feature>
<gene>
    <name evidence="2" type="ORF">A6J80_12695</name>
</gene>